<protein>
    <recommendedName>
        <fullName evidence="7">Protein kinase domain-containing protein</fullName>
    </recommendedName>
</protein>
<dbReference type="EMBL" id="JAAPAO010000624">
    <property type="protein sequence ID" value="KAF4656005.1"/>
    <property type="molecule type" value="Genomic_DNA"/>
</dbReference>
<sequence>MEGCLSSLHKTYLIWQLLRAVKYVHSAHVVHRDIKPQNILINAKCELRLCDFGLARYVLPLNFDPARQPLPRGMTIDDVKVLCGGDDYLNMTDYVSSRWYRAPEQLLKAGNYGKPVDVWACGCVMAEILTGHPLFPGTSVLEQLWMILEFTGMPNMMILSNIDTSYGEQLLEGLPRQHTTMNLQSVVPQGNVESLDLIDTMLQFNPDFRITASEALEHPFLGAFHTPDEEFVYSKEEVETGTKLDDNLLVTVHDYRDAIYGGMLGFPGVIKRLQRNEVERREAALTRMSSDEPVELETTSTAKVKPSTIGRSNEKT</sequence>
<dbReference type="InterPro" id="IPR011009">
    <property type="entry name" value="Kinase-like_dom_sf"/>
</dbReference>
<evidence type="ECO:0000256" key="1">
    <source>
        <dbReference type="ARBA" id="ARBA00022527"/>
    </source>
</evidence>
<name>A0A7J6L9V6_PERCH</name>
<dbReference type="PROSITE" id="PS00108">
    <property type="entry name" value="PROTEIN_KINASE_ST"/>
    <property type="match status" value="1"/>
</dbReference>
<evidence type="ECO:0000256" key="5">
    <source>
        <dbReference type="ARBA" id="ARBA00022840"/>
    </source>
</evidence>
<keyword evidence="1" id="KW-0723">Serine/threonine-protein kinase</keyword>
<evidence type="ECO:0000259" key="7">
    <source>
        <dbReference type="PROSITE" id="PS50011"/>
    </source>
</evidence>
<organism evidence="8 9">
    <name type="scientific">Perkinsus chesapeaki</name>
    <name type="common">Clam parasite</name>
    <name type="synonym">Perkinsus andrewsi</name>
    <dbReference type="NCBI Taxonomy" id="330153"/>
    <lineage>
        <taxon>Eukaryota</taxon>
        <taxon>Sar</taxon>
        <taxon>Alveolata</taxon>
        <taxon>Perkinsozoa</taxon>
        <taxon>Perkinsea</taxon>
        <taxon>Perkinsida</taxon>
        <taxon>Perkinsidae</taxon>
        <taxon>Perkinsus</taxon>
    </lineage>
</organism>
<evidence type="ECO:0000256" key="3">
    <source>
        <dbReference type="ARBA" id="ARBA00022741"/>
    </source>
</evidence>
<dbReference type="AlphaFoldDB" id="A0A7J6L9V6"/>
<keyword evidence="9" id="KW-1185">Reference proteome</keyword>
<feature type="region of interest" description="Disordered" evidence="6">
    <location>
        <begin position="285"/>
        <end position="316"/>
    </location>
</feature>
<feature type="domain" description="Protein kinase" evidence="7">
    <location>
        <begin position="1"/>
        <end position="221"/>
    </location>
</feature>
<dbReference type="InterPro" id="IPR008271">
    <property type="entry name" value="Ser/Thr_kinase_AS"/>
</dbReference>
<keyword evidence="4" id="KW-0418">Kinase</keyword>
<evidence type="ECO:0000313" key="8">
    <source>
        <dbReference type="EMBL" id="KAF4656005.1"/>
    </source>
</evidence>
<dbReference type="Pfam" id="PF00069">
    <property type="entry name" value="Pkinase"/>
    <property type="match status" value="1"/>
</dbReference>
<dbReference type="OrthoDB" id="192887at2759"/>
<evidence type="ECO:0000256" key="4">
    <source>
        <dbReference type="ARBA" id="ARBA00022777"/>
    </source>
</evidence>
<dbReference type="FunFam" id="1.10.510.10:FF:000624">
    <property type="entry name" value="Mitogen-activated protein kinase"/>
    <property type="match status" value="1"/>
</dbReference>
<dbReference type="Proteomes" id="UP000591131">
    <property type="component" value="Unassembled WGS sequence"/>
</dbReference>
<accession>A0A7J6L9V6</accession>
<dbReference type="PANTHER" id="PTHR24055">
    <property type="entry name" value="MITOGEN-ACTIVATED PROTEIN KINASE"/>
    <property type="match status" value="1"/>
</dbReference>
<dbReference type="GO" id="GO:0004674">
    <property type="term" value="F:protein serine/threonine kinase activity"/>
    <property type="evidence" value="ECO:0007669"/>
    <property type="project" value="UniProtKB-KW"/>
</dbReference>
<reference evidence="8 9" key="1">
    <citation type="submission" date="2020-04" db="EMBL/GenBank/DDBJ databases">
        <title>Perkinsus chesapeaki whole genome sequence.</title>
        <authorList>
            <person name="Bogema D.R."/>
        </authorList>
    </citation>
    <scope>NUCLEOTIDE SEQUENCE [LARGE SCALE GENOMIC DNA]</scope>
    <source>
        <strain evidence="8">ATCC PRA-425</strain>
    </source>
</reference>
<evidence type="ECO:0000313" key="9">
    <source>
        <dbReference type="Proteomes" id="UP000591131"/>
    </source>
</evidence>
<dbReference type="GO" id="GO:0005524">
    <property type="term" value="F:ATP binding"/>
    <property type="evidence" value="ECO:0007669"/>
    <property type="project" value="UniProtKB-KW"/>
</dbReference>
<dbReference type="Gene3D" id="1.10.510.10">
    <property type="entry name" value="Transferase(Phosphotransferase) domain 1"/>
    <property type="match status" value="1"/>
</dbReference>
<dbReference type="SMART" id="SM00220">
    <property type="entry name" value="S_TKc"/>
    <property type="match status" value="1"/>
</dbReference>
<evidence type="ECO:0000256" key="2">
    <source>
        <dbReference type="ARBA" id="ARBA00022679"/>
    </source>
</evidence>
<evidence type="ECO:0000256" key="6">
    <source>
        <dbReference type="SAM" id="MobiDB-lite"/>
    </source>
</evidence>
<comment type="caution">
    <text evidence="8">The sequence shown here is derived from an EMBL/GenBank/DDBJ whole genome shotgun (WGS) entry which is preliminary data.</text>
</comment>
<keyword evidence="2" id="KW-0808">Transferase</keyword>
<dbReference type="SUPFAM" id="SSF56112">
    <property type="entry name" value="Protein kinase-like (PK-like)"/>
    <property type="match status" value="1"/>
</dbReference>
<keyword evidence="3" id="KW-0547">Nucleotide-binding</keyword>
<gene>
    <name evidence="8" type="ORF">FOL47_009196</name>
</gene>
<keyword evidence="5" id="KW-0067">ATP-binding</keyword>
<proteinExistence type="predicted"/>
<dbReference type="InterPro" id="IPR000719">
    <property type="entry name" value="Prot_kinase_dom"/>
</dbReference>
<dbReference type="PROSITE" id="PS50011">
    <property type="entry name" value="PROTEIN_KINASE_DOM"/>
    <property type="match status" value="1"/>
</dbReference>
<dbReference type="InterPro" id="IPR050117">
    <property type="entry name" value="MAPK"/>
</dbReference>